<keyword evidence="1" id="KW-0472">Membrane</keyword>
<keyword evidence="3" id="KW-1185">Reference proteome</keyword>
<dbReference type="EMBL" id="AOGZ02000014">
    <property type="protein sequence ID" value="EOQ96105.1"/>
    <property type="molecule type" value="Genomic_DNA"/>
</dbReference>
<evidence type="ECO:0000313" key="2">
    <source>
        <dbReference type="EMBL" id="EOQ96105.1"/>
    </source>
</evidence>
<keyword evidence="1" id="KW-0812">Transmembrane</keyword>
<accession>R9A777</accession>
<feature type="transmembrane region" description="Helical" evidence="1">
    <location>
        <begin position="13"/>
        <end position="33"/>
    </location>
</feature>
<protein>
    <submittedName>
        <fullName evidence="2">Uncharacterized protein</fullName>
    </submittedName>
</protein>
<keyword evidence="1" id="KW-1133">Transmembrane helix</keyword>
<evidence type="ECO:0000256" key="1">
    <source>
        <dbReference type="SAM" id="Phobius"/>
    </source>
</evidence>
<name>R9A777_9LEPT</name>
<evidence type="ECO:0000313" key="3">
    <source>
        <dbReference type="Proteomes" id="UP000013984"/>
    </source>
</evidence>
<sequence length="46" mass="5343">MVVAAFGKTFRNAVKPIVTENVAFLFLLTIFWIQQSSRHKKLHLNK</sequence>
<proteinExistence type="predicted"/>
<reference evidence="2" key="1">
    <citation type="submission" date="2013-04" db="EMBL/GenBank/DDBJ databases">
        <authorList>
            <person name="Harkins D.M."/>
            <person name="Durkin A.S."/>
            <person name="Brinkac L.M."/>
            <person name="Haft D.H."/>
            <person name="Selengut J.D."/>
            <person name="Sanka R."/>
            <person name="DePew J."/>
            <person name="Purushe J."/>
            <person name="Galloway R.L."/>
            <person name="Vinetz J.M."/>
            <person name="Sutton G.G."/>
            <person name="Nierman W.C."/>
            <person name="Fouts D.E."/>
        </authorList>
    </citation>
    <scope>NUCLEOTIDE SEQUENCE [LARGE SCALE GENOMIC DNA]</scope>
    <source>
        <strain evidence="2">CDC</strain>
    </source>
</reference>
<organism evidence="2 3">
    <name type="scientific">Leptospira wolbachii serovar Codice str. CDC</name>
    <dbReference type="NCBI Taxonomy" id="1218599"/>
    <lineage>
        <taxon>Bacteria</taxon>
        <taxon>Pseudomonadati</taxon>
        <taxon>Spirochaetota</taxon>
        <taxon>Spirochaetia</taxon>
        <taxon>Leptospirales</taxon>
        <taxon>Leptospiraceae</taxon>
        <taxon>Leptospira</taxon>
    </lineage>
</organism>
<dbReference type="AlphaFoldDB" id="R9A777"/>
<comment type="caution">
    <text evidence="2">The sequence shown here is derived from an EMBL/GenBank/DDBJ whole genome shotgun (WGS) entry which is preliminary data.</text>
</comment>
<gene>
    <name evidence="2" type="ORF">LEP1GSC195_2225</name>
</gene>
<dbReference type="Proteomes" id="UP000013984">
    <property type="component" value="Unassembled WGS sequence"/>
</dbReference>